<organism evidence="3 4">
    <name type="scientific">Azonexus hydrophilus</name>
    <dbReference type="NCBI Taxonomy" id="418702"/>
    <lineage>
        <taxon>Bacteria</taxon>
        <taxon>Pseudomonadati</taxon>
        <taxon>Pseudomonadota</taxon>
        <taxon>Betaproteobacteria</taxon>
        <taxon>Rhodocyclales</taxon>
        <taxon>Azonexaceae</taxon>
        <taxon>Azonexus</taxon>
    </lineage>
</organism>
<feature type="transmembrane region" description="Helical" evidence="1">
    <location>
        <begin position="142"/>
        <end position="160"/>
    </location>
</feature>
<comment type="caution">
    <text evidence="3">The sequence shown here is derived from an EMBL/GenBank/DDBJ whole genome shotgun (WGS) entry which is preliminary data.</text>
</comment>
<feature type="transmembrane region" description="Helical" evidence="1">
    <location>
        <begin position="20"/>
        <end position="40"/>
    </location>
</feature>
<protein>
    <recommendedName>
        <fullName evidence="2">DUF3592 domain-containing protein</fullName>
    </recommendedName>
</protein>
<evidence type="ECO:0000256" key="1">
    <source>
        <dbReference type="SAM" id="Phobius"/>
    </source>
</evidence>
<dbReference type="AlphaFoldDB" id="A0A1R1I1L4"/>
<keyword evidence="1" id="KW-0812">Transmembrane</keyword>
<evidence type="ECO:0000313" key="3">
    <source>
        <dbReference type="EMBL" id="OMG52500.1"/>
    </source>
</evidence>
<proteinExistence type="predicted"/>
<dbReference type="Proteomes" id="UP000187526">
    <property type="component" value="Unassembled WGS sequence"/>
</dbReference>
<feature type="domain" description="DUF3592" evidence="2">
    <location>
        <begin position="49"/>
        <end position="140"/>
    </location>
</feature>
<sequence>MIEYLRSMIDLALRKELQGIHFWASVYVLIVLAGSLWHVLRVRRWPSTEGRLLRLGVRQFGATGFNPADQQYVPDALYSYRVHGQSYQGREISVWKMSASGLLKNTSAFLPSRVKADAAGNVRVYYHPKRPDKSLLLRPGHATLLFLWALIALVAGFYIWRW</sequence>
<dbReference type="OrthoDB" id="7855841at2"/>
<gene>
    <name evidence="3" type="ORF">BJN45_14490</name>
</gene>
<dbReference type="InterPro" id="IPR021994">
    <property type="entry name" value="DUF3592"/>
</dbReference>
<accession>A0A1R1I1L4</accession>
<evidence type="ECO:0000259" key="2">
    <source>
        <dbReference type="Pfam" id="PF12158"/>
    </source>
</evidence>
<dbReference type="RefSeq" id="WP_076096470.1">
    <property type="nucleotide sequence ID" value="NZ_MTHD01000005.1"/>
</dbReference>
<keyword evidence="1" id="KW-0472">Membrane</keyword>
<keyword evidence="1" id="KW-1133">Transmembrane helix</keyword>
<dbReference type="Pfam" id="PF12158">
    <property type="entry name" value="DUF3592"/>
    <property type="match status" value="1"/>
</dbReference>
<keyword evidence="4" id="KW-1185">Reference proteome</keyword>
<name>A0A1R1I1L4_9RHOO</name>
<evidence type="ECO:0000313" key="4">
    <source>
        <dbReference type="Proteomes" id="UP000187526"/>
    </source>
</evidence>
<reference evidence="3 4" key="1">
    <citation type="submission" date="2016-10" db="EMBL/GenBank/DDBJ databases">
        <title>Alkaliphiles isolated from bioreactors.</title>
        <authorList>
            <person name="Salah Z."/>
            <person name="Rout S.P."/>
            <person name="Humphreys P.N."/>
        </authorList>
    </citation>
    <scope>NUCLEOTIDE SEQUENCE [LARGE SCALE GENOMIC DNA]</scope>
    <source>
        <strain evidence="3 4">ZS02</strain>
    </source>
</reference>
<dbReference type="EMBL" id="MTHD01000005">
    <property type="protein sequence ID" value="OMG52500.1"/>
    <property type="molecule type" value="Genomic_DNA"/>
</dbReference>